<organism evidence="1">
    <name type="scientific">marine metagenome</name>
    <dbReference type="NCBI Taxonomy" id="408172"/>
    <lineage>
        <taxon>unclassified sequences</taxon>
        <taxon>metagenomes</taxon>
        <taxon>ecological metagenomes</taxon>
    </lineage>
</organism>
<proteinExistence type="predicted"/>
<dbReference type="EMBL" id="UINC01136885">
    <property type="protein sequence ID" value="SVD21916.1"/>
    <property type="molecule type" value="Genomic_DNA"/>
</dbReference>
<dbReference type="AlphaFoldDB" id="A0A382TIM5"/>
<feature type="non-terminal residue" evidence="1">
    <location>
        <position position="1"/>
    </location>
</feature>
<protein>
    <submittedName>
        <fullName evidence="1">Uncharacterized protein</fullName>
    </submittedName>
</protein>
<name>A0A382TIM5_9ZZZZ</name>
<accession>A0A382TIM5</accession>
<evidence type="ECO:0000313" key="1">
    <source>
        <dbReference type="EMBL" id="SVD21916.1"/>
    </source>
</evidence>
<reference evidence="1" key="1">
    <citation type="submission" date="2018-05" db="EMBL/GenBank/DDBJ databases">
        <authorList>
            <person name="Lanie J.A."/>
            <person name="Ng W.-L."/>
            <person name="Kazmierczak K.M."/>
            <person name="Andrzejewski T.M."/>
            <person name="Davidsen T.M."/>
            <person name="Wayne K.J."/>
            <person name="Tettelin H."/>
            <person name="Glass J.I."/>
            <person name="Rusch D."/>
            <person name="Podicherti R."/>
            <person name="Tsui H.-C.T."/>
            <person name="Winkler M.E."/>
        </authorList>
    </citation>
    <scope>NUCLEOTIDE SEQUENCE</scope>
</reference>
<sequence length="26" mass="2855">EGKWIGAGWLKSSSLENESLSDNIPH</sequence>
<gene>
    <name evidence="1" type="ORF">METZ01_LOCUS374770</name>
</gene>